<name>A0AAV8YSY1_9CUCU</name>
<evidence type="ECO:0000256" key="3">
    <source>
        <dbReference type="ARBA" id="ARBA00029631"/>
    </source>
</evidence>
<keyword evidence="4" id="KW-0472">Membrane</keyword>
<dbReference type="EMBL" id="JANEYF010001958">
    <property type="protein sequence ID" value="KAJ8953730.1"/>
    <property type="molecule type" value="Genomic_DNA"/>
</dbReference>
<evidence type="ECO:0000313" key="6">
    <source>
        <dbReference type="Proteomes" id="UP001162156"/>
    </source>
</evidence>
<keyword evidence="4" id="KW-1133">Transmembrane helix</keyword>
<dbReference type="Proteomes" id="UP001162156">
    <property type="component" value="Unassembled WGS sequence"/>
</dbReference>
<gene>
    <name evidence="5" type="ORF">NQ314_007340</name>
</gene>
<dbReference type="Pfam" id="PF10558">
    <property type="entry name" value="MTP18"/>
    <property type="match status" value="1"/>
</dbReference>
<accession>A0AAV8YSY1</accession>
<keyword evidence="6" id="KW-1185">Reference proteome</keyword>
<dbReference type="GO" id="GO:0005739">
    <property type="term" value="C:mitochondrion"/>
    <property type="evidence" value="ECO:0007669"/>
    <property type="project" value="TreeGrafter"/>
</dbReference>
<sequence>MKLFTGYSNELGEAFRSIIGKKWVNFSYAVATMYVLADTTDKSLKSYKANLNERHHLKKVIYTTTDTLIWQMLASVAIPGYAINRVCAIANFLVMKRDKLPKNARKWIVTGIGLFTIPFIIKPIDEFVDFVLDRSIRKLQPK</sequence>
<proteinExistence type="inferred from homology"/>
<evidence type="ECO:0000256" key="4">
    <source>
        <dbReference type="SAM" id="Phobius"/>
    </source>
</evidence>
<evidence type="ECO:0000256" key="1">
    <source>
        <dbReference type="ARBA" id="ARBA00009224"/>
    </source>
</evidence>
<dbReference type="GO" id="GO:0000266">
    <property type="term" value="P:mitochondrial fission"/>
    <property type="evidence" value="ECO:0007669"/>
    <property type="project" value="TreeGrafter"/>
</dbReference>
<keyword evidence="4" id="KW-0812">Transmembrane</keyword>
<dbReference type="InterPro" id="IPR019560">
    <property type="entry name" value="Mitochondrial_18_kDa_protein"/>
</dbReference>
<comment type="caution">
    <text evidence="5">The sequence shown here is derived from an EMBL/GenBank/DDBJ whole genome shotgun (WGS) entry which is preliminary data.</text>
</comment>
<evidence type="ECO:0000256" key="2">
    <source>
        <dbReference type="ARBA" id="ARBA00017835"/>
    </source>
</evidence>
<dbReference type="PANTHER" id="PTHR11001:SF2">
    <property type="entry name" value="MITOCHONDRIAL FISSION PROCESS PROTEIN 1"/>
    <property type="match status" value="1"/>
</dbReference>
<feature type="transmembrane region" description="Helical" evidence="4">
    <location>
        <begin position="68"/>
        <end position="95"/>
    </location>
</feature>
<comment type="similarity">
    <text evidence="1">Belongs to the MTFP1 family.</text>
</comment>
<organism evidence="5 6">
    <name type="scientific">Rhamnusium bicolor</name>
    <dbReference type="NCBI Taxonomy" id="1586634"/>
    <lineage>
        <taxon>Eukaryota</taxon>
        <taxon>Metazoa</taxon>
        <taxon>Ecdysozoa</taxon>
        <taxon>Arthropoda</taxon>
        <taxon>Hexapoda</taxon>
        <taxon>Insecta</taxon>
        <taxon>Pterygota</taxon>
        <taxon>Neoptera</taxon>
        <taxon>Endopterygota</taxon>
        <taxon>Coleoptera</taxon>
        <taxon>Polyphaga</taxon>
        <taxon>Cucujiformia</taxon>
        <taxon>Chrysomeloidea</taxon>
        <taxon>Cerambycidae</taxon>
        <taxon>Lepturinae</taxon>
        <taxon>Rhagiini</taxon>
        <taxon>Rhamnusium</taxon>
    </lineage>
</organism>
<protein>
    <recommendedName>
        <fullName evidence="2">Mitochondrial fission process protein 1</fullName>
    </recommendedName>
    <alternativeName>
        <fullName evidence="3">Mitochondrial 18 kDa protein</fullName>
    </alternativeName>
</protein>
<dbReference type="AlphaFoldDB" id="A0AAV8YSY1"/>
<dbReference type="PANTHER" id="PTHR11001">
    <property type="entry name" value="MITOCHONDRIAL FISSION PROCESS PROTEIN 1"/>
    <property type="match status" value="1"/>
</dbReference>
<reference evidence="5" key="1">
    <citation type="journal article" date="2023" name="Insect Mol. Biol.">
        <title>Genome sequencing provides insights into the evolution of gene families encoding plant cell wall-degrading enzymes in longhorned beetles.</title>
        <authorList>
            <person name="Shin N.R."/>
            <person name="Okamura Y."/>
            <person name="Kirsch R."/>
            <person name="Pauchet Y."/>
        </authorList>
    </citation>
    <scope>NUCLEOTIDE SEQUENCE</scope>
    <source>
        <strain evidence="5">RBIC_L_NR</strain>
    </source>
</reference>
<feature type="transmembrane region" description="Helical" evidence="4">
    <location>
        <begin position="107"/>
        <end position="124"/>
    </location>
</feature>
<evidence type="ECO:0000313" key="5">
    <source>
        <dbReference type="EMBL" id="KAJ8953730.1"/>
    </source>
</evidence>